<gene>
    <name evidence="2" type="ORF">CLODIP_2_CD11398</name>
</gene>
<feature type="region of interest" description="Disordered" evidence="1">
    <location>
        <begin position="151"/>
        <end position="173"/>
    </location>
</feature>
<proteinExistence type="predicted"/>
<sequence length="173" mass="18873">MSGEDSSAPQKTPQPGSSQQDEGSSAPLGNEEQRSKNAQSEISDVGNMSGNAEATFQISIPLSYTLEVIKTIASSFAMLQQNANQDGIMSSRKRKPASHAKKTTKRAKMGLEDVCMDAELTDSENEGTADDSDEVACPERRHLCPTCASARKNKRRETEMSVNRRCTRSSRKK</sequence>
<organism evidence="2 3">
    <name type="scientific">Cloeon dipterum</name>
    <dbReference type="NCBI Taxonomy" id="197152"/>
    <lineage>
        <taxon>Eukaryota</taxon>
        <taxon>Metazoa</taxon>
        <taxon>Ecdysozoa</taxon>
        <taxon>Arthropoda</taxon>
        <taxon>Hexapoda</taxon>
        <taxon>Insecta</taxon>
        <taxon>Pterygota</taxon>
        <taxon>Palaeoptera</taxon>
        <taxon>Ephemeroptera</taxon>
        <taxon>Pisciforma</taxon>
        <taxon>Baetidae</taxon>
        <taxon>Cloeon</taxon>
    </lineage>
</organism>
<protein>
    <submittedName>
        <fullName evidence="2">Uncharacterized protein</fullName>
    </submittedName>
</protein>
<dbReference type="EMBL" id="CADEPI010000005">
    <property type="protein sequence ID" value="CAB3361073.1"/>
    <property type="molecule type" value="Genomic_DNA"/>
</dbReference>
<accession>A0A8S1C1Q6</accession>
<name>A0A8S1C1Q6_9INSE</name>
<feature type="region of interest" description="Disordered" evidence="1">
    <location>
        <begin position="1"/>
        <end position="47"/>
    </location>
</feature>
<evidence type="ECO:0000313" key="3">
    <source>
        <dbReference type="Proteomes" id="UP000494165"/>
    </source>
</evidence>
<dbReference type="AlphaFoldDB" id="A0A8S1C1Q6"/>
<feature type="compositionally biased region" description="Polar residues" evidence="1">
    <location>
        <begin position="1"/>
        <end position="23"/>
    </location>
</feature>
<dbReference type="Proteomes" id="UP000494165">
    <property type="component" value="Unassembled WGS sequence"/>
</dbReference>
<feature type="compositionally biased region" description="Basic residues" evidence="1">
    <location>
        <begin position="91"/>
        <end position="106"/>
    </location>
</feature>
<reference evidence="2 3" key="1">
    <citation type="submission" date="2020-04" db="EMBL/GenBank/DDBJ databases">
        <authorList>
            <person name="Alioto T."/>
            <person name="Alioto T."/>
            <person name="Gomez Garrido J."/>
        </authorList>
    </citation>
    <scope>NUCLEOTIDE SEQUENCE [LARGE SCALE GENOMIC DNA]</scope>
</reference>
<evidence type="ECO:0000313" key="2">
    <source>
        <dbReference type="EMBL" id="CAB3361073.1"/>
    </source>
</evidence>
<comment type="caution">
    <text evidence="2">The sequence shown here is derived from an EMBL/GenBank/DDBJ whole genome shotgun (WGS) entry which is preliminary data.</text>
</comment>
<feature type="region of interest" description="Disordered" evidence="1">
    <location>
        <begin position="85"/>
        <end position="106"/>
    </location>
</feature>
<feature type="compositionally biased region" description="Polar residues" evidence="1">
    <location>
        <begin position="36"/>
        <end position="47"/>
    </location>
</feature>
<keyword evidence="3" id="KW-1185">Reference proteome</keyword>
<evidence type="ECO:0000256" key="1">
    <source>
        <dbReference type="SAM" id="MobiDB-lite"/>
    </source>
</evidence>